<keyword evidence="3" id="KW-0732">Signal</keyword>
<feature type="signal peptide" evidence="3">
    <location>
        <begin position="1"/>
        <end position="27"/>
    </location>
</feature>
<dbReference type="SUPFAM" id="SSF49503">
    <property type="entry name" value="Cupredoxins"/>
    <property type="match status" value="1"/>
</dbReference>
<reference evidence="4 5" key="1">
    <citation type="submission" date="2016-12" db="EMBL/GenBank/DDBJ databases">
        <title>Genome sequencing of Methylocaldum marinum.</title>
        <authorList>
            <person name="Takeuchi M."/>
            <person name="Kamagata Y."/>
            <person name="Hiraoka S."/>
            <person name="Oshima K."/>
            <person name="Hattori M."/>
            <person name="Iwasaki W."/>
        </authorList>
    </citation>
    <scope>NUCLEOTIDE SEQUENCE [LARGE SCALE GENOMIC DNA]</scope>
    <source>
        <strain evidence="4 5">S8</strain>
    </source>
</reference>
<feature type="transmembrane region" description="Helical" evidence="2">
    <location>
        <begin position="235"/>
        <end position="255"/>
    </location>
</feature>
<organism evidence="4 5">
    <name type="scientific">Methylocaldum marinum</name>
    <dbReference type="NCBI Taxonomy" id="1432792"/>
    <lineage>
        <taxon>Bacteria</taxon>
        <taxon>Pseudomonadati</taxon>
        <taxon>Pseudomonadota</taxon>
        <taxon>Gammaproteobacteria</taxon>
        <taxon>Methylococcales</taxon>
        <taxon>Methylococcaceae</taxon>
        <taxon>Methylocaldum</taxon>
    </lineage>
</organism>
<protein>
    <recommendedName>
        <fullName evidence="6">Copper oxidase</fullName>
    </recommendedName>
</protein>
<feature type="chain" id="PRO_5012377297" description="Copper oxidase" evidence="3">
    <location>
        <begin position="28"/>
        <end position="295"/>
    </location>
</feature>
<dbReference type="KEGG" id="mmai:sS8_1493"/>
<keyword evidence="2" id="KW-0812">Transmembrane</keyword>
<dbReference type="CDD" id="cd00920">
    <property type="entry name" value="Cupredoxin"/>
    <property type="match status" value="1"/>
</dbReference>
<dbReference type="InterPro" id="IPR008972">
    <property type="entry name" value="Cupredoxin"/>
</dbReference>
<dbReference type="RefSeq" id="WP_232020551.1">
    <property type="nucleotide sequence ID" value="NZ_AP017928.1"/>
</dbReference>
<feature type="compositionally biased region" description="Low complexity" evidence="1">
    <location>
        <begin position="218"/>
        <end position="231"/>
    </location>
</feature>
<dbReference type="Proteomes" id="UP000266313">
    <property type="component" value="Chromosome"/>
</dbReference>
<keyword evidence="2" id="KW-1133">Transmembrane helix</keyword>
<evidence type="ECO:0000256" key="3">
    <source>
        <dbReference type="SAM" id="SignalP"/>
    </source>
</evidence>
<sequence length="295" mass="32477">MRQSNVMSKFTHLIIFSALLTALPAYAAKQEEIVEHKLLMDHGDGHLMDMDGAMVMGQNKDKLPPGCDKISGDEEITVRAGHKYSKKFPGTMFAFDKQEWRVKPCTRLTVHFINEDHIRHQWMMHGLPKYLYDKGMFHLEVTGPAKISGTLIMPKEDKTYLVHCDIAQHMEKGMKAQLVVGKGGGTFPSIPGLTDFAIPDNYGTAQASVATPAPPAIGPQSAQPSSAPQPSSNTGTFLIGVILGLFATPFLISNFRQRFQGMSSKDVVLYGANLGKSLFDQAVHLVSSLYRSLKK</sequence>
<dbReference type="AlphaFoldDB" id="A0A250KP42"/>
<evidence type="ECO:0000313" key="5">
    <source>
        <dbReference type="Proteomes" id="UP000266313"/>
    </source>
</evidence>
<dbReference type="EMBL" id="AP017928">
    <property type="protein sequence ID" value="BBA33453.1"/>
    <property type="molecule type" value="Genomic_DNA"/>
</dbReference>
<keyword evidence="5" id="KW-1185">Reference proteome</keyword>
<feature type="region of interest" description="Disordered" evidence="1">
    <location>
        <begin position="209"/>
        <end position="231"/>
    </location>
</feature>
<evidence type="ECO:0000256" key="1">
    <source>
        <dbReference type="SAM" id="MobiDB-lite"/>
    </source>
</evidence>
<evidence type="ECO:0000256" key="2">
    <source>
        <dbReference type="SAM" id="Phobius"/>
    </source>
</evidence>
<evidence type="ECO:0008006" key="6">
    <source>
        <dbReference type="Google" id="ProtNLM"/>
    </source>
</evidence>
<gene>
    <name evidence="4" type="ORF">sS8_1493</name>
</gene>
<keyword evidence="2" id="KW-0472">Membrane</keyword>
<dbReference type="Gene3D" id="2.60.40.420">
    <property type="entry name" value="Cupredoxins - blue copper proteins"/>
    <property type="match status" value="1"/>
</dbReference>
<evidence type="ECO:0000313" key="4">
    <source>
        <dbReference type="EMBL" id="BBA33453.1"/>
    </source>
</evidence>
<proteinExistence type="predicted"/>
<accession>A0A250KP42</accession>
<name>A0A250KP42_9GAMM</name>